<evidence type="ECO:0000259" key="3">
    <source>
        <dbReference type="Pfam" id="PF13359"/>
    </source>
</evidence>
<keyword evidence="5" id="KW-1185">Reference proteome</keyword>
<accession>A0A168AA05</accession>
<name>A0A168AA05_9EURO</name>
<dbReference type="EMBL" id="AZGZ01000008">
    <property type="protein sequence ID" value="KZZ93664.1"/>
    <property type="molecule type" value="Genomic_DNA"/>
</dbReference>
<evidence type="ECO:0000256" key="1">
    <source>
        <dbReference type="ARBA" id="ARBA00001968"/>
    </source>
</evidence>
<evidence type="ECO:0000256" key="2">
    <source>
        <dbReference type="ARBA" id="ARBA00022723"/>
    </source>
</evidence>
<comment type="cofactor">
    <cofactor evidence="1">
        <name>a divalent metal cation</name>
        <dbReference type="ChEBI" id="CHEBI:60240"/>
    </cofactor>
</comment>
<dbReference type="Proteomes" id="UP000242877">
    <property type="component" value="Unassembled WGS sequence"/>
</dbReference>
<dbReference type="AlphaFoldDB" id="A0A168AA05"/>
<organism evidence="4 5">
    <name type="scientific">Ascosphaera apis ARSEF 7405</name>
    <dbReference type="NCBI Taxonomy" id="392613"/>
    <lineage>
        <taxon>Eukaryota</taxon>
        <taxon>Fungi</taxon>
        <taxon>Dikarya</taxon>
        <taxon>Ascomycota</taxon>
        <taxon>Pezizomycotina</taxon>
        <taxon>Eurotiomycetes</taxon>
        <taxon>Eurotiomycetidae</taxon>
        <taxon>Onygenales</taxon>
        <taxon>Ascosphaeraceae</taxon>
        <taxon>Ascosphaera</taxon>
    </lineage>
</organism>
<dbReference type="VEuPathDB" id="FungiDB:AAP_02456"/>
<dbReference type="InterPro" id="IPR027806">
    <property type="entry name" value="HARBI1_dom"/>
</dbReference>
<evidence type="ECO:0000313" key="5">
    <source>
        <dbReference type="Proteomes" id="UP000242877"/>
    </source>
</evidence>
<keyword evidence="2" id="KW-0479">Metal-binding</keyword>
<evidence type="ECO:0000313" key="4">
    <source>
        <dbReference type="EMBL" id="KZZ93664.1"/>
    </source>
</evidence>
<dbReference type="GO" id="GO:0046872">
    <property type="term" value="F:metal ion binding"/>
    <property type="evidence" value="ECO:0007669"/>
    <property type="project" value="UniProtKB-KW"/>
</dbReference>
<reference evidence="4 5" key="1">
    <citation type="journal article" date="2016" name="Genome Biol. Evol.">
        <title>Divergent and convergent evolution of fungal pathogenicity.</title>
        <authorList>
            <person name="Shang Y."/>
            <person name="Xiao G."/>
            <person name="Zheng P."/>
            <person name="Cen K."/>
            <person name="Zhan S."/>
            <person name="Wang C."/>
        </authorList>
    </citation>
    <scope>NUCLEOTIDE SEQUENCE [LARGE SCALE GENOMIC DNA]</scope>
    <source>
        <strain evidence="4 5">ARSEF 7405</strain>
    </source>
</reference>
<gene>
    <name evidence="4" type="ORF">AAP_02456</name>
</gene>
<feature type="domain" description="DDE Tnp4" evidence="3">
    <location>
        <begin position="68"/>
        <end position="136"/>
    </location>
</feature>
<proteinExistence type="predicted"/>
<dbReference type="OrthoDB" id="5289248at2759"/>
<dbReference type="Pfam" id="PF13359">
    <property type="entry name" value="DDE_Tnp_4"/>
    <property type="match status" value="1"/>
</dbReference>
<sequence>MDKDHERIEEIILASSLTLIDSMIKIANSSSRLFNDVLNHFGSIYSEFISQMRQYADAIGEDCIWGFVDGTTQKIARPTVNQRMFYSGHKRYHYYKYQAVVTPDGLVSSLAGPVKGVRGDWALFHKSKIADDIIEEFDSNSVPIGEELCLYEDPAYAMTGVTKSSYRRPPEYVE</sequence>
<protein>
    <recommendedName>
        <fullName evidence="3">DDE Tnp4 domain-containing protein</fullName>
    </recommendedName>
</protein>
<comment type="caution">
    <text evidence="4">The sequence shown here is derived from an EMBL/GenBank/DDBJ whole genome shotgun (WGS) entry which is preliminary data.</text>
</comment>